<dbReference type="InterPro" id="IPR029069">
    <property type="entry name" value="HotDog_dom_sf"/>
</dbReference>
<dbReference type="InterPro" id="IPR051490">
    <property type="entry name" value="THEM6_lcsJ_thioesterase"/>
</dbReference>
<reference evidence="3" key="1">
    <citation type="submission" date="2011-04" db="EMBL/GenBank/DDBJ databases">
        <title>Evolution of plant cell wall degrading machinery underlies the functional diversity of forest fungi.</title>
        <authorList>
            <consortium name="US DOE Joint Genome Institute (JGI-PGF)"/>
            <person name="Eastwood D.C."/>
            <person name="Floudas D."/>
            <person name="Binder M."/>
            <person name="Majcherczyk A."/>
            <person name="Schneider P."/>
            <person name="Aerts A."/>
            <person name="Asiegbu F.O."/>
            <person name="Baker S.E."/>
            <person name="Barry K."/>
            <person name="Bendiksby M."/>
            <person name="Blumentritt M."/>
            <person name="Coutinho P.M."/>
            <person name="Cullen D."/>
            <person name="Cullen D."/>
            <person name="Gathman A."/>
            <person name="Goodell B."/>
            <person name="Henrissat B."/>
            <person name="Ihrmark K."/>
            <person name="Kauserud H."/>
            <person name="Kohler A."/>
            <person name="LaButti K."/>
            <person name="Lapidus A."/>
            <person name="Lavin J.L."/>
            <person name="Lee Y.-H."/>
            <person name="Lindquist E."/>
            <person name="Lilly W."/>
            <person name="Lucas S."/>
            <person name="Morin E."/>
            <person name="Murat C."/>
            <person name="Oguiza J.A."/>
            <person name="Park J."/>
            <person name="Pisabarro A.G."/>
            <person name="Riley R."/>
            <person name="Rosling A."/>
            <person name="Salamov A."/>
            <person name="Schmidt O."/>
            <person name="Schmutz J."/>
            <person name="Skrede I."/>
            <person name="Stenlid J."/>
            <person name="Wiebenga A."/>
            <person name="Xie X."/>
            <person name="Kues U."/>
            <person name="Hibbett D.S."/>
            <person name="Hoffmeister D."/>
            <person name="Hogberg N."/>
            <person name="Martin F."/>
            <person name="Grigoriev I.V."/>
            <person name="Watkinson S.C."/>
        </authorList>
    </citation>
    <scope>NUCLEOTIDE SEQUENCE</scope>
    <source>
        <strain evidence="3">S7.9</strain>
    </source>
</reference>
<dbReference type="OrthoDB" id="265761at2759"/>
<organism>
    <name type="scientific">Serpula lacrymans var. lacrymans (strain S7.9)</name>
    <name type="common">Dry rot fungus</name>
    <dbReference type="NCBI Taxonomy" id="578457"/>
    <lineage>
        <taxon>Eukaryota</taxon>
        <taxon>Fungi</taxon>
        <taxon>Dikarya</taxon>
        <taxon>Basidiomycota</taxon>
        <taxon>Agaricomycotina</taxon>
        <taxon>Agaricomycetes</taxon>
        <taxon>Agaricomycetidae</taxon>
        <taxon>Boletales</taxon>
        <taxon>Coniophorineae</taxon>
        <taxon>Serpulaceae</taxon>
        <taxon>Serpula</taxon>
    </lineage>
</organism>
<evidence type="ECO:0000256" key="2">
    <source>
        <dbReference type="SAM" id="MobiDB-lite"/>
    </source>
</evidence>
<feature type="region of interest" description="Disordered" evidence="2">
    <location>
        <begin position="203"/>
        <end position="226"/>
    </location>
</feature>
<dbReference type="Pfam" id="PF13279">
    <property type="entry name" value="4HBT_2"/>
    <property type="match status" value="1"/>
</dbReference>
<dbReference type="AlphaFoldDB" id="F8NLJ5"/>
<dbReference type="RefSeq" id="XP_007315118.1">
    <property type="nucleotide sequence ID" value="XM_007315056.1"/>
</dbReference>
<accession>F8NLJ5</accession>
<gene>
    <name evidence="3" type="ORF">SERLADRAFT_459811</name>
</gene>
<sequence length="408" mass="45025">MPANLSAWKIPPIPVQVQLAYAKAVAPSILKSLRRGLKYVFFLLLLVNARSLPLAWHVRIFRPVVYLRLQYYLLRLHLLFSSKEVKVKASNDWAESLSPVGAHPFEMTTVYKTWASLDESDFNGHLSNSSYAKTLDAARFKTALASFPAFFRSGGWMALGATHYHFIREIPMFARYEVRVTIGGWDNKWIYVICRFVSKSQKKGRSSDRQESPTPSPPPGSMSSTLQASLHTPVNADELGTPLPNTPAGLASVPSADNVAVMNVLQRTEEPDGATLHCVSISTMCFKQGRITVPPGVIIAAEGFSRPPSAGSSDPSPSTSSPTASSPVNSYSRANPPPTWALSQSLRLAPTGSMRTFREFLKGGWRNVPEGQRWWEDALGGEIEERRKAAVEVLGLARKGLEETRELR</sequence>
<proteinExistence type="inferred from homology"/>
<evidence type="ECO:0008006" key="4">
    <source>
        <dbReference type="Google" id="ProtNLM"/>
    </source>
</evidence>
<name>F8NLJ5_SERL9</name>
<evidence type="ECO:0000256" key="1">
    <source>
        <dbReference type="ARBA" id="ARBA00038476"/>
    </source>
</evidence>
<protein>
    <recommendedName>
        <fullName evidence="4">Thioesterase domain-containing protein</fullName>
    </recommendedName>
</protein>
<dbReference type="Gene3D" id="3.10.129.10">
    <property type="entry name" value="Hotdog Thioesterase"/>
    <property type="match status" value="1"/>
</dbReference>
<evidence type="ECO:0000313" key="3">
    <source>
        <dbReference type="EMBL" id="EGO28919.1"/>
    </source>
</evidence>
<dbReference type="PANTHER" id="PTHR12475">
    <property type="match status" value="1"/>
</dbReference>
<feature type="region of interest" description="Disordered" evidence="2">
    <location>
        <begin position="304"/>
        <end position="337"/>
    </location>
</feature>
<dbReference type="PANTHER" id="PTHR12475:SF4">
    <property type="entry name" value="PROTEIN THEM6"/>
    <property type="match status" value="1"/>
</dbReference>
<comment type="similarity">
    <text evidence="1">Belongs to the lcsJ thioesterase family.</text>
</comment>
<dbReference type="GeneID" id="18817975"/>
<dbReference type="KEGG" id="sla:SERLADRAFT_459811"/>
<dbReference type="SUPFAM" id="SSF54637">
    <property type="entry name" value="Thioesterase/thiol ester dehydrase-isomerase"/>
    <property type="match status" value="1"/>
</dbReference>
<dbReference type="CDD" id="cd00586">
    <property type="entry name" value="4HBT"/>
    <property type="match status" value="1"/>
</dbReference>
<dbReference type="HOGENOM" id="CLU_043860_1_0_1"/>
<dbReference type="EMBL" id="GL945430">
    <property type="protein sequence ID" value="EGO28919.1"/>
    <property type="molecule type" value="Genomic_DNA"/>
</dbReference>
<feature type="compositionally biased region" description="Low complexity" evidence="2">
    <location>
        <begin position="305"/>
        <end position="332"/>
    </location>
</feature>
<dbReference type="Proteomes" id="UP000008064">
    <property type="component" value="Unassembled WGS sequence"/>
</dbReference>